<proteinExistence type="inferred from homology"/>
<dbReference type="PANTHER" id="PTHR10903">
    <property type="entry name" value="GTPASE, IMAP FAMILY MEMBER-RELATED"/>
    <property type="match status" value="1"/>
</dbReference>
<protein>
    <submittedName>
        <fullName evidence="7">GTPase IMAP family member 8-like protein</fullName>
    </submittedName>
</protein>
<dbReference type="PROSITE" id="PS51720">
    <property type="entry name" value="G_AIG1"/>
    <property type="match status" value="3"/>
</dbReference>
<dbReference type="Pfam" id="PF04548">
    <property type="entry name" value="AIG1"/>
    <property type="match status" value="3"/>
</dbReference>
<dbReference type="FunFam" id="3.40.50.300:FF:000366">
    <property type="entry name" value="GTPase, IMAP family member 2"/>
    <property type="match status" value="1"/>
</dbReference>
<dbReference type="SUPFAM" id="SSF52540">
    <property type="entry name" value="P-loop containing nucleoside triphosphate hydrolases"/>
    <property type="match status" value="3"/>
</dbReference>
<dbReference type="InterPro" id="IPR045058">
    <property type="entry name" value="GIMA/IAN/Toc"/>
</dbReference>
<keyword evidence="8" id="KW-1185">Reference proteome</keyword>
<sequence>MFDESLNRSTNNKQMDLHLRYWAGDRVQSRYFGSQFLGHSKSQDLLHNFMSLLRRFVKKELLDVSVVKLARLDATDVQTWVPPRDVDIGIGASSVLKIKTEKLTLEVERCVYLSSPGPHAFLFVFPVIMRFTEMEQQIPQKIKMMFGEEVLKYSIILFTHGDRIQEPIKELIKQNCKLKDLVDQCEGRYHIFNNKNLNDREQVNDLLQKIDIMIEQNGGGHYSIQMYEDARRFRREEEERRKLQEKGCGIKMQGTHLLPKMCLQLVMLGRTGAGKSSTGNTILERQAFSLMKCYKSVSRDIAAEVGDVCGFTIIVYDTPGLSGAEREEELGQYEQVLQKCGSGLFVFLLVLQGDRFTQEDQKIVEKFEELLKEKHIENTWILFTRGDKLDEEGKTINEVIHETEFLKKLTQKYEGRFHVFNNMTKGQSDQVKSLISKVFQRTLQRFSKNPWIYKNIPINVQDIAEDSRSFRRIVLLGRRGVGKSAAGNTILGQNAFKSTDGSNEVTHECTEKHATVSGRKVSVVDTPPFFDTEMNPEQLMTEIARSVYLSSPGPHIFLIVFNVNMKITEHEQKIPQMIETMFGEGVLKYSIILFTHGDLLRGEPMEKLIEKNNALQCLVDQCGGRYHVFNNKDQNNRKQAYDLQQKSNTMIEQNGGGHYSNQMYEDAHRFKQEERERTLGEEELRRREEERKKPQVNYFRSVLIATAVCAGAVVAALFGAALARAPGVTAAVGAVVGAAAAAGAFDDIAAWTQRRQSEEEERKQQEENEEERNLRD</sequence>
<reference evidence="7 8" key="1">
    <citation type="submission" date="2018-03" db="EMBL/GenBank/DDBJ databases">
        <title>Draft genome sequence of Rohu Carp (Labeo rohita).</title>
        <authorList>
            <person name="Das P."/>
            <person name="Kushwaha B."/>
            <person name="Joshi C.G."/>
            <person name="Kumar D."/>
            <person name="Nagpure N.S."/>
            <person name="Sahoo L."/>
            <person name="Das S.P."/>
            <person name="Bit A."/>
            <person name="Patnaik S."/>
            <person name="Meher P.K."/>
            <person name="Jayasankar P."/>
            <person name="Koringa P.G."/>
            <person name="Patel N.V."/>
            <person name="Hinsu A.T."/>
            <person name="Kumar R."/>
            <person name="Pandey M."/>
            <person name="Agarwal S."/>
            <person name="Srivastava S."/>
            <person name="Singh M."/>
            <person name="Iquebal M.A."/>
            <person name="Jaiswal S."/>
            <person name="Angadi U.B."/>
            <person name="Kumar N."/>
            <person name="Raza M."/>
            <person name="Shah T.M."/>
            <person name="Rai A."/>
            <person name="Jena J.K."/>
        </authorList>
    </citation>
    <scope>NUCLEOTIDE SEQUENCE [LARGE SCALE GENOMIC DNA]</scope>
    <source>
        <strain evidence="7">DASCIFA01</strain>
        <tissue evidence="7">Testis</tissue>
    </source>
</reference>
<feature type="transmembrane region" description="Helical" evidence="5">
    <location>
        <begin position="728"/>
        <end position="745"/>
    </location>
</feature>
<name>A0A498LTX2_LABRO</name>
<dbReference type="Proteomes" id="UP000290572">
    <property type="component" value="Unassembled WGS sequence"/>
</dbReference>
<keyword evidence="5" id="KW-1133">Transmembrane helix</keyword>
<keyword evidence="5" id="KW-0812">Transmembrane</keyword>
<evidence type="ECO:0000313" key="7">
    <source>
        <dbReference type="EMBL" id="RXN11621.1"/>
    </source>
</evidence>
<keyword evidence="5" id="KW-0472">Membrane</keyword>
<evidence type="ECO:0000256" key="4">
    <source>
        <dbReference type="SAM" id="MobiDB-lite"/>
    </source>
</evidence>
<keyword evidence="2" id="KW-0547">Nucleotide-binding</keyword>
<feature type="transmembrane region" description="Helical" evidence="5">
    <location>
        <begin position="701"/>
        <end position="722"/>
    </location>
</feature>
<feature type="compositionally biased region" description="Basic and acidic residues" evidence="4">
    <location>
        <begin position="755"/>
        <end position="776"/>
    </location>
</feature>
<feature type="region of interest" description="Disordered" evidence="4">
    <location>
        <begin position="752"/>
        <end position="776"/>
    </location>
</feature>
<organism evidence="7 8">
    <name type="scientific">Labeo rohita</name>
    <name type="common">Indian major carp</name>
    <name type="synonym">Cyprinus rohita</name>
    <dbReference type="NCBI Taxonomy" id="84645"/>
    <lineage>
        <taxon>Eukaryota</taxon>
        <taxon>Metazoa</taxon>
        <taxon>Chordata</taxon>
        <taxon>Craniata</taxon>
        <taxon>Vertebrata</taxon>
        <taxon>Euteleostomi</taxon>
        <taxon>Actinopterygii</taxon>
        <taxon>Neopterygii</taxon>
        <taxon>Teleostei</taxon>
        <taxon>Ostariophysi</taxon>
        <taxon>Cypriniformes</taxon>
        <taxon>Cyprinidae</taxon>
        <taxon>Labeoninae</taxon>
        <taxon>Labeonini</taxon>
        <taxon>Labeo</taxon>
    </lineage>
</organism>
<dbReference type="InterPro" id="IPR006703">
    <property type="entry name" value="G_AIG1"/>
</dbReference>
<comment type="caution">
    <text evidence="7">The sequence shown here is derived from an EMBL/GenBank/DDBJ whole genome shotgun (WGS) entry which is preliminary data.</text>
</comment>
<comment type="similarity">
    <text evidence="1">Belongs to the TRAFAC class TrmE-Era-EngA-EngB-Septin-like GTPase superfamily. AIG1/Toc34/Toc159-like paraseptin GTPase family. IAN subfamily.</text>
</comment>
<feature type="domain" description="AIG1-type G" evidence="6">
    <location>
        <begin position="260"/>
        <end position="462"/>
    </location>
</feature>
<evidence type="ECO:0000256" key="5">
    <source>
        <dbReference type="SAM" id="Phobius"/>
    </source>
</evidence>
<evidence type="ECO:0000256" key="1">
    <source>
        <dbReference type="ARBA" id="ARBA00008535"/>
    </source>
</evidence>
<gene>
    <name evidence="7" type="ORF">ROHU_010519</name>
</gene>
<dbReference type="GO" id="GO:0005525">
    <property type="term" value="F:GTP binding"/>
    <property type="evidence" value="ECO:0007669"/>
    <property type="project" value="UniProtKB-KW"/>
</dbReference>
<keyword evidence="3" id="KW-0342">GTP-binding</keyword>
<evidence type="ECO:0000256" key="3">
    <source>
        <dbReference type="ARBA" id="ARBA00023134"/>
    </source>
</evidence>
<dbReference type="InterPro" id="IPR027417">
    <property type="entry name" value="P-loop_NTPase"/>
</dbReference>
<feature type="domain" description="AIG1-type G" evidence="6">
    <location>
        <begin position="468"/>
        <end position="668"/>
    </location>
</feature>
<feature type="domain" description="AIG1-type G" evidence="6">
    <location>
        <begin position="24"/>
        <end position="231"/>
    </location>
</feature>
<evidence type="ECO:0000313" key="8">
    <source>
        <dbReference type="Proteomes" id="UP000290572"/>
    </source>
</evidence>
<dbReference type="CDD" id="cd01852">
    <property type="entry name" value="AIG1"/>
    <property type="match status" value="1"/>
</dbReference>
<dbReference type="STRING" id="84645.A0A498LTX2"/>
<evidence type="ECO:0000259" key="6">
    <source>
        <dbReference type="PROSITE" id="PS51720"/>
    </source>
</evidence>
<evidence type="ECO:0000256" key="2">
    <source>
        <dbReference type="ARBA" id="ARBA00022741"/>
    </source>
</evidence>
<dbReference type="Gene3D" id="3.40.50.300">
    <property type="entry name" value="P-loop containing nucleotide triphosphate hydrolases"/>
    <property type="match status" value="3"/>
</dbReference>
<accession>A0A498LTX2</accession>
<dbReference type="EMBL" id="QBIY01013119">
    <property type="protein sequence ID" value="RXN11621.1"/>
    <property type="molecule type" value="Genomic_DNA"/>
</dbReference>
<dbReference type="AlphaFoldDB" id="A0A498LTX2"/>
<dbReference type="PANTHER" id="PTHR10903:SF186">
    <property type="entry name" value="GTPASE IMAP FAMILY MEMBER 4-LIKE-RELATED"/>
    <property type="match status" value="1"/>
</dbReference>